<proteinExistence type="predicted"/>
<accession>A0A8T0H7H8</accession>
<comment type="caution">
    <text evidence="2">The sequence shown here is derived from an EMBL/GenBank/DDBJ whole genome shotgun (WGS) entry which is preliminary data.</text>
</comment>
<organism evidence="2 3">
    <name type="scientific">Ceratodon purpureus</name>
    <name type="common">Fire moss</name>
    <name type="synonym">Dicranum purpureum</name>
    <dbReference type="NCBI Taxonomy" id="3225"/>
    <lineage>
        <taxon>Eukaryota</taxon>
        <taxon>Viridiplantae</taxon>
        <taxon>Streptophyta</taxon>
        <taxon>Embryophyta</taxon>
        <taxon>Bryophyta</taxon>
        <taxon>Bryophytina</taxon>
        <taxon>Bryopsida</taxon>
        <taxon>Dicranidae</taxon>
        <taxon>Pseudoditrichales</taxon>
        <taxon>Ditrichaceae</taxon>
        <taxon>Ceratodon</taxon>
    </lineage>
</organism>
<gene>
    <name evidence="2" type="ORF">KC19_7G127600</name>
</gene>
<dbReference type="Proteomes" id="UP000822688">
    <property type="component" value="Chromosome 7"/>
</dbReference>
<dbReference type="EMBL" id="CM026428">
    <property type="protein sequence ID" value="KAG0567343.1"/>
    <property type="molecule type" value="Genomic_DNA"/>
</dbReference>
<keyword evidence="1" id="KW-0812">Transmembrane</keyword>
<name>A0A8T0H7H8_CERPU</name>
<sequence length="270" mass="31313">MDLSVFLILIFVTLQFVGEYFGWNQLKVKLGIFIATLIIALPNLIFMVIDWWQDPHSKIALLVLNTFKPILRGETYRLFRWLKTIGISLSSDDLNHLPFSKLNTDNMEAFMTKECFEQTNTTGANRYLRVIPEEIDVDENGVRDVCWLCYTKCTGFRASWCENEGLVVHEFRFSKQLPDLCSKFTNDDDLISHPSVKSRLVRSRAYNNVDIGTARKLLTRLRRICLTEIPILTQYKMKREWNYFNAAPTLENLDSDLVLVRFQGEPVAVG</sequence>
<keyword evidence="3" id="KW-1185">Reference proteome</keyword>
<dbReference type="AlphaFoldDB" id="A0A8T0H7H8"/>
<keyword evidence="1" id="KW-1133">Transmembrane helix</keyword>
<dbReference type="EMBL" id="CM026428">
    <property type="protein sequence ID" value="KAG0567342.1"/>
    <property type="molecule type" value="Genomic_DNA"/>
</dbReference>
<evidence type="ECO:0000313" key="2">
    <source>
        <dbReference type="EMBL" id="KAG0567343.1"/>
    </source>
</evidence>
<evidence type="ECO:0000313" key="3">
    <source>
        <dbReference type="Proteomes" id="UP000822688"/>
    </source>
</evidence>
<reference evidence="2" key="1">
    <citation type="submission" date="2020-06" db="EMBL/GenBank/DDBJ databases">
        <title>WGS assembly of Ceratodon purpureus strain R40.</title>
        <authorList>
            <person name="Carey S.B."/>
            <person name="Jenkins J."/>
            <person name="Shu S."/>
            <person name="Lovell J.T."/>
            <person name="Sreedasyam A."/>
            <person name="Maumus F."/>
            <person name="Tiley G.P."/>
            <person name="Fernandez-Pozo N."/>
            <person name="Barry K."/>
            <person name="Chen C."/>
            <person name="Wang M."/>
            <person name="Lipzen A."/>
            <person name="Daum C."/>
            <person name="Saski C.A."/>
            <person name="Payton A.C."/>
            <person name="Mcbreen J.C."/>
            <person name="Conrad R.E."/>
            <person name="Kollar L.M."/>
            <person name="Olsson S."/>
            <person name="Huttunen S."/>
            <person name="Landis J.B."/>
            <person name="Wickett N.J."/>
            <person name="Johnson M.G."/>
            <person name="Rensing S.A."/>
            <person name="Grimwood J."/>
            <person name="Schmutz J."/>
            <person name="Mcdaniel S.F."/>
        </authorList>
    </citation>
    <scope>NUCLEOTIDE SEQUENCE</scope>
    <source>
        <strain evidence="2">R40</strain>
    </source>
</reference>
<feature type="transmembrane region" description="Helical" evidence="1">
    <location>
        <begin position="28"/>
        <end position="49"/>
    </location>
</feature>
<protein>
    <submittedName>
        <fullName evidence="2">Uncharacterized protein</fullName>
    </submittedName>
</protein>
<keyword evidence="1" id="KW-0472">Membrane</keyword>
<evidence type="ECO:0000256" key="1">
    <source>
        <dbReference type="SAM" id="Phobius"/>
    </source>
</evidence>